<dbReference type="EMBL" id="JANIIK010000046">
    <property type="protein sequence ID" value="KAJ3602464.1"/>
    <property type="molecule type" value="Genomic_DNA"/>
</dbReference>
<reference evidence="1" key="1">
    <citation type="submission" date="2022-07" db="EMBL/GenBank/DDBJ databases">
        <title>Chromosome-level genome of Muraenolepis orangiensis.</title>
        <authorList>
            <person name="Kim J."/>
        </authorList>
    </citation>
    <scope>NUCLEOTIDE SEQUENCE</scope>
    <source>
        <strain evidence="1">KU_S4_2022</strain>
        <tissue evidence="1">Muscle</tissue>
    </source>
</reference>
<evidence type="ECO:0000313" key="2">
    <source>
        <dbReference type="Proteomes" id="UP001148018"/>
    </source>
</evidence>
<organism evidence="1 2">
    <name type="scientific">Muraenolepis orangiensis</name>
    <name type="common">Patagonian moray cod</name>
    <dbReference type="NCBI Taxonomy" id="630683"/>
    <lineage>
        <taxon>Eukaryota</taxon>
        <taxon>Metazoa</taxon>
        <taxon>Chordata</taxon>
        <taxon>Craniata</taxon>
        <taxon>Vertebrata</taxon>
        <taxon>Euteleostomi</taxon>
        <taxon>Actinopterygii</taxon>
        <taxon>Neopterygii</taxon>
        <taxon>Teleostei</taxon>
        <taxon>Neoteleostei</taxon>
        <taxon>Acanthomorphata</taxon>
        <taxon>Zeiogadaria</taxon>
        <taxon>Gadariae</taxon>
        <taxon>Gadiformes</taxon>
        <taxon>Muraenolepidoidei</taxon>
        <taxon>Muraenolepididae</taxon>
        <taxon>Muraenolepis</taxon>
    </lineage>
</organism>
<sequence>MGLPGIAGRLSLDRAARCKLELTFQSSAAGGGALRGAMLSLTVTTRGPARLACDVALDQRLENSAWRTAPGEQRLENIAWRTAPGEQRLENSAWRTSPGEHRLENIAWRTVPGEHRLENSAWRTAPGEQCLESTQILRQFWTDPQDRRAAILQHLNELVSLCVCYITMG</sequence>
<keyword evidence="2" id="KW-1185">Reference proteome</keyword>
<accession>A0A9Q0E7R2</accession>
<comment type="caution">
    <text evidence="1">The sequence shown here is derived from an EMBL/GenBank/DDBJ whole genome shotgun (WGS) entry which is preliminary data.</text>
</comment>
<proteinExistence type="predicted"/>
<dbReference type="AlphaFoldDB" id="A0A9Q0E7R2"/>
<dbReference type="Proteomes" id="UP001148018">
    <property type="component" value="Unassembled WGS sequence"/>
</dbReference>
<gene>
    <name evidence="1" type="ORF">NHX12_030219</name>
</gene>
<protein>
    <submittedName>
        <fullName evidence="1">Uncharacterized protein</fullName>
    </submittedName>
</protein>
<evidence type="ECO:0000313" key="1">
    <source>
        <dbReference type="EMBL" id="KAJ3602464.1"/>
    </source>
</evidence>
<name>A0A9Q0E7R2_9TELE</name>